<dbReference type="Gene3D" id="2.60.40.1710">
    <property type="entry name" value="Subtilisin-like superfamily"/>
    <property type="match status" value="1"/>
</dbReference>
<feature type="active site" description="Charge relay system" evidence="10 11">
    <location>
        <position position="273"/>
    </location>
</feature>
<dbReference type="InterPro" id="IPR050131">
    <property type="entry name" value="Peptidase_S8_subtilisin-like"/>
</dbReference>
<name>A0A256LDC6_9LACO</name>
<evidence type="ECO:0000256" key="8">
    <source>
        <dbReference type="ARBA" id="ARBA00022825"/>
    </source>
</evidence>
<feature type="region of interest" description="Disordered" evidence="14">
    <location>
        <begin position="1829"/>
        <end position="1885"/>
    </location>
</feature>
<feature type="compositionally biased region" description="Polar residues" evidence="14">
    <location>
        <begin position="373"/>
        <end position="384"/>
    </location>
</feature>
<feature type="chain" id="PRO_5039214981" evidence="16">
    <location>
        <begin position="26"/>
        <end position="2150"/>
    </location>
</feature>
<feature type="signal peptide" evidence="16">
    <location>
        <begin position="1"/>
        <end position="25"/>
    </location>
</feature>
<evidence type="ECO:0000256" key="1">
    <source>
        <dbReference type="ARBA" id="ARBA00011073"/>
    </source>
</evidence>
<dbReference type="CDD" id="cd07475">
    <property type="entry name" value="Peptidases_S8_C5a_Peptidase"/>
    <property type="match status" value="1"/>
</dbReference>
<dbReference type="InterPro" id="IPR010435">
    <property type="entry name" value="C5a/SBT2-like_Fn3"/>
</dbReference>
<dbReference type="Pfam" id="PF07554">
    <property type="entry name" value="FIVAR"/>
    <property type="match status" value="5"/>
</dbReference>
<reference evidence="18 21" key="2">
    <citation type="submission" date="2017-05" db="EMBL/GenBank/DDBJ databases">
        <authorList>
            <person name="Lin X.B."/>
            <person name="Stothard P."/>
            <person name="Tasseva G."/>
            <person name="Walter J."/>
        </authorList>
    </citation>
    <scope>NUCLEOTIDE SEQUENCE [LARGE SCALE GENOMIC DNA]</scope>
    <source>
        <strain evidence="18 21">609u</strain>
    </source>
</reference>
<comment type="similarity">
    <text evidence="1 11 12">Belongs to the peptidase S8 family.</text>
</comment>
<dbReference type="PANTHER" id="PTHR43806">
    <property type="entry name" value="PEPTIDASE S8"/>
    <property type="match status" value="1"/>
</dbReference>
<dbReference type="InterPro" id="IPR003137">
    <property type="entry name" value="PA_domain"/>
</dbReference>
<keyword evidence="8 11" id="KW-0720">Serine protease</keyword>
<evidence type="ECO:0000256" key="4">
    <source>
        <dbReference type="ARBA" id="ARBA00022670"/>
    </source>
</evidence>
<dbReference type="GO" id="GO:0006508">
    <property type="term" value="P:proteolysis"/>
    <property type="evidence" value="ECO:0007669"/>
    <property type="project" value="UniProtKB-KW"/>
</dbReference>
<dbReference type="InterPro" id="IPR022398">
    <property type="entry name" value="Peptidase_S8_His-AS"/>
</dbReference>
<dbReference type="Gene3D" id="2.60.40.4070">
    <property type="match status" value="1"/>
</dbReference>
<keyword evidence="21" id="KW-1185">Reference proteome</keyword>
<evidence type="ECO:0000256" key="11">
    <source>
        <dbReference type="PROSITE-ProRule" id="PRU01240"/>
    </source>
</evidence>
<keyword evidence="6" id="KW-0677">Repeat</keyword>
<dbReference type="EMBL" id="NGNV01000022">
    <property type="protein sequence ID" value="OYR87962.1"/>
    <property type="molecule type" value="Genomic_DNA"/>
</dbReference>
<dbReference type="Gene3D" id="2.60.40.10">
    <property type="entry name" value="Immunoglobulins"/>
    <property type="match status" value="2"/>
</dbReference>
<evidence type="ECO:0000256" key="14">
    <source>
        <dbReference type="SAM" id="MobiDB-lite"/>
    </source>
</evidence>
<feature type="compositionally biased region" description="Basic and acidic residues" evidence="14">
    <location>
        <begin position="2002"/>
        <end position="2033"/>
    </location>
</feature>
<evidence type="ECO:0000256" key="3">
    <source>
        <dbReference type="ARBA" id="ARBA00022525"/>
    </source>
</evidence>
<keyword evidence="4 11" id="KW-0645">Protease</keyword>
<accession>A0A256LDC6</accession>
<proteinExistence type="inferred from homology"/>
<feature type="transmembrane region" description="Helical" evidence="15">
    <location>
        <begin position="2125"/>
        <end position="2144"/>
    </location>
</feature>
<feature type="compositionally biased region" description="Polar residues" evidence="14">
    <location>
        <begin position="2034"/>
        <end position="2073"/>
    </location>
</feature>
<evidence type="ECO:0000256" key="2">
    <source>
        <dbReference type="ARBA" id="ARBA00022512"/>
    </source>
</evidence>
<protein>
    <submittedName>
        <fullName evidence="19">Peptidase S8</fullName>
    </submittedName>
</protein>
<feature type="region of interest" description="Disordered" evidence="14">
    <location>
        <begin position="1899"/>
        <end position="1919"/>
    </location>
</feature>
<evidence type="ECO:0000256" key="10">
    <source>
        <dbReference type="PIRSR" id="PIRSR615500-1"/>
    </source>
</evidence>
<dbReference type="EMBL" id="NGNX01000022">
    <property type="protein sequence ID" value="OYR91435.1"/>
    <property type="molecule type" value="Genomic_DNA"/>
</dbReference>
<keyword evidence="9" id="KW-0572">Peptidoglycan-anchor</keyword>
<dbReference type="PROSITE" id="PS00138">
    <property type="entry name" value="SUBTILASE_SER"/>
    <property type="match status" value="1"/>
</dbReference>
<evidence type="ECO:0000256" key="15">
    <source>
        <dbReference type="SAM" id="Phobius"/>
    </source>
</evidence>
<evidence type="ECO:0000256" key="16">
    <source>
        <dbReference type="SAM" id="SignalP"/>
    </source>
</evidence>
<dbReference type="PANTHER" id="PTHR43806:SF11">
    <property type="entry name" value="CEREVISIN-RELATED"/>
    <property type="match status" value="1"/>
</dbReference>
<evidence type="ECO:0000256" key="9">
    <source>
        <dbReference type="ARBA" id="ARBA00023088"/>
    </source>
</evidence>
<dbReference type="Proteomes" id="UP000216316">
    <property type="component" value="Unassembled WGS sequence"/>
</dbReference>
<dbReference type="Pfam" id="PF06280">
    <property type="entry name" value="fn3_5"/>
    <property type="match status" value="1"/>
</dbReference>
<dbReference type="SUPFAM" id="SSF52025">
    <property type="entry name" value="PA domain"/>
    <property type="match status" value="1"/>
</dbReference>
<dbReference type="InterPro" id="IPR010259">
    <property type="entry name" value="S8pro/Inhibitor_I9"/>
</dbReference>
<evidence type="ECO:0000259" key="17">
    <source>
        <dbReference type="PROSITE" id="PS50847"/>
    </source>
</evidence>
<dbReference type="Pfam" id="PF00082">
    <property type="entry name" value="Peptidase_S8"/>
    <property type="match status" value="1"/>
</dbReference>
<dbReference type="PROSITE" id="PS51892">
    <property type="entry name" value="SUBTILASE"/>
    <property type="match status" value="1"/>
</dbReference>
<evidence type="ECO:0000256" key="7">
    <source>
        <dbReference type="ARBA" id="ARBA00022801"/>
    </source>
</evidence>
<keyword evidence="13" id="KW-0175">Coiled coil</keyword>
<keyword evidence="3" id="KW-0964">Secreted</keyword>
<evidence type="ECO:0000256" key="13">
    <source>
        <dbReference type="SAM" id="Coils"/>
    </source>
</evidence>
<dbReference type="Pfam" id="PF00746">
    <property type="entry name" value="Gram_pos_anchor"/>
    <property type="match status" value="1"/>
</dbReference>
<evidence type="ECO:0000313" key="19">
    <source>
        <dbReference type="EMBL" id="OYR91435.1"/>
    </source>
</evidence>
<evidence type="ECO:0000313" key="21">
    <source>
        <dbReference type="Proteomes" id="UP000216316"/>
    </source>
</evidence>
<dbReference type="Proteomes" id="UP000215828">
    <property type="component" value="Unassembled WGS sequence"/>
</dbReference>
<feature type="active site" description="Charge relay system" evidence="10 11">
    <location>
        <position position="613"/>
    </location>
</feature>
<keyword evidence="15" id="KW-0472">Membrane</keyword>
<reference evidence="19 20" key="1">
    <citation type="submission" date="2017-04" db="EMBL/GenBank/DDBJ databases">
        <authorList>
            <person name="Afonso C.L."/>
            <person name="Miller P.J."/>
            <person name="Scott M.A."/>
            <person name="Spackman E."/>
            <person name="Goraichik I."/>
            <person name="Dimitrov K.M."/>
            <person name="Suarez D.L."/>
            <person name="Swayne D.E."/>
        </authorList>
    </citation>
    <scope>NUCLEOTIDE SEQUENCE [LARGE SCALE GENOMIC DNA]</scope>
    <source>
        <strain evidence="19 20">609q</strain>
    </source>
</reference>
<dbReference type="RefSeq" id="WP_094496624.1">
    <property type="nucleotide sequence ID" value="NZ_NGNV01000022.1"/>
</dbReference>
<feature type="active site" description="Charge relay system" evidence="10 11">
    <location>
        <position position="209"/>
    </location>
</feature>
<keyword evidence="5 16" id="KW-0732">Signal</keyword>
<dbReference type="InterPro" id="IPR023827">
    <property type="entry name" value="Peptidase_S8_Asp-AS"/>
</dbReference>
<evidence type="ECO:0000256" key="6">
    <source>
        <dbReference type="ARBA" id="ARBA00022737"/>
    </source>
</evidence>
<evidence type="ECO:0000313" key="20">
    <source>
        <dbReference type="Proteomes" id="UP000215828"/>
    </source>
</evidence>
<reference evidence="20 21" key="3">
    <citation type="submission" date="2017-09" db="EMBL/GenBank/DDBJ databases">
        <title>Tripartite evolution among Lactobacillus johnsonii, Lactobacillus taiwanensis, Lactobacillus reuteri and their rodent host.</title>
        <authorList>
            <person name="Wang T."/>
            <person name="Knowles S."/>
            <person name="Cheng C."/>
        </authorList>
    </citation>
    <scope>NUCLEOTIDE SEQUENCE [LARGE SCALE GENOMIC DNA]</scope>
    <source>
        <strain evidence="19 20">609q</strain>
        <strain evidence="18 21">609u</strain>
    </source>
</reference>
<dbReference type="InterPro" id="IPR046450">
    <property type="entry name" value="PA_dom_sf"/>
</dbReference>
<dbReference type="InterPro" id="IPR015500">
    <property type="entry name" value="Peptidase_S8_subtilisin-rel"/>
</dbReference>
<dbReference type="PROSITE" id="PS00136">
    <property type="entry name" value="SUBTILASE_ASP"/>
    <property type="match status" value="1"/>
</dbReference>
<dbReference type="InterPro" id="IPR013783">
    <property type="entry name" value="Ig-like_fold"/>
</dbReference>
<sequence>MKKKREKYAWLLLSTALITTGQVLGGGEQVVKASVEGQTNSVKKSKAAVEHSTTALSRQAIEAQLAAQGVNFERLTPEEQQEVYVDVIVQLDALPASENGSIDSQTASRAEIEQASNKVIAAQSGIKNEVQKITNQAIDKSYGYVVNGFATKAKVGDIKKLREIKGVKSVTLAKVYFAADTSANNMANVSTVWSNYQYKGEGTVVSIIDTGIDPNHKDLRLSNESKAKLTAKDIDGFTENSGYGRYFTSKVPFGHNYSDNNDIITDDDPKEQHGMHVAGIVGANGTGTNPATSVVGVAPEAQLLAMKAFSNSDSSASTDSTSIIGAVDDSAKLGADVLNMSLGSVSGEQTEDDPEIAAVEKAVKHGTAAVISAGNSGTSTSDQEGNNKDFYGNPDMETIGSPGTSRGATTVASAENTKVTTDGMTISTVSGEKLFGPAVTQLSPNTDLSAFDNKKFYLVKDVAGKLGVGTPDQYTDDVKGKIAVVARGAIAFTDKQKYAQEAGAAGLLIINNAGGNTPLTSVLYNEGFPTAGLSTDDGKKLVDYLESHPDEVLQVNIAVQPLNNVVREEDLMSDFTSYGPVSNLAFKPDITAPGGNIWSLQNNNGYTNMSGTSMASPFIAGSQALLVQAMNDKNGKFYELYQKMPNSERAALIKNIQMNTTNIEVDLDHDSVIESPRRQGSGLVNVEAAINAILHNPSTVSGGNGYPGVELKDFKDRKHQFTLKFTNRTNKEIEYSLNSNGKFSDVYTSATDSKTGKLFEKKIEGATLTPDEKIIVPANSTKEVGVTLSLPDNFKENQYVEGFMAFTGSDNSHLKIPYMGFFGDWAEPAIFDGLNGLAFNPENNNLGTIVTAGNKNGASGYAGLSHVGNYRIDPDAIALSTADGASVTWLKPQYFLFRNANDVKAEILNQDGEVINTLASLAHVTKSYWAASSQRYAKFNYAPAWDGTYFNQQTNKTEKVPDGIYTYRVTGTVDGTNKQQHYDIKIKVDSVKPEVKNLKLGSHKDQNGKISYVLKAEAKDNFSGLNGQANTYVNGELNRNVSYDIVGSTNSGYQKIEIPLSDEQVRTLKAGKNDLSIAVFDNATNAGTTSGVANKPGEINFGLIIDKNLPSKITTLSDAYNASDNSYTISGTYPEKVYGTYTDKDGKEHELKISYDESSERFVTTLPLSVSDYDTQVKFYADEEHETLITKKDIKVSLVPAKIESLKIDNQETYAGDGEVKLSQTSEDTVEVSGKVSADADKVAVKINDKTYSAKPNSEHEFTVKVPVSYGENVMNIVVSDEDGNSSSVKQIVKSSDRGKTVVSAADVTFDNGVKFGTSSVNAKTKNYDPKTGKLTLTGKVSRPTTTLRIGNQDVRVKSDGTFKLVLDLGNHGSKVFPVLIGDTTIGDTVQERLTFYVDANTPEVTLNREKDEQGHYTPIYTNKEEFEVQGTISDDYPYYSLFINDNNVDANWDDIDYNGTKNLRKKFTHTVKLKEGKNTFNVAVADNNDNQSEVQTLVVHYKKAQKLAAPQITATTASDKKSVTITGKGEDGNVLYSTDGGNKYAALPEEGLTVTENGKILFKTTDKYGNESDIVEYAVKTIEKDQPNTDESTAQARKELRKKLDQARSLGSAGKYTHESAKNLAQARQEASKVLRNKTATLQELTHAIESLDTAIKNLIEKPAEHEVNKDLQALKEKLEKTIKENEEFDQSKYTDDSVAEMTKVLDQARKTLSDKDANVAVLQEAFDSIVNAKKALKEKQVSPEKPTQPADTKETNVEEIMAAKNALKEKAEKLSQLDTTKYTSESVEGLSNALKKVNQVLTNTQANTSEIQEALDSLTQAEKALVEKTVSDPDVEKAKDQLKEELNKHKDEDKSQYTDDSAKVKENAEKTAEGILDSKDAQVEEVNKATETLVEAEKDLVKKDETKSTNDQEAEHVRASLQEEVNKNNSLNLDGYTAESQNKFKEILNNVQEILNDKATSSTSLENAKAVLETAKGILTKTEHQVVLPKVEQSVNVSTTEKKNEDNTKKVSEVSKDESSSKQVEPVEKQNETASTQNKDNVIGTNQQTSIKNSKESSNQNDAANVQTPIKNNAIHEKTSGSISVKPHTHGQNNKQVATKTNSSKSNNGNNKELPKTGEKETLVSLIVTGVTTLLASVGIVIKRRNKN</sequence>
<dbReference type="PRINTS" id="PR00723">
    <property type="entry name" value="SUBTILISIN"/>
</dbReference>
<dbReference type="InterPro" id="IPR000209">
    <property type="entry name" value="Peptidase_S8/S53_dom"/>
</dbReference>
<evidence type="ECO:0000313" key="18">
    <source>
        <dbReference type="EMBL" id="OYR87962.1"/>
    </source>
</evidence>
<dbReference type="Gene3D" id="3.40.50.200">
    <property type="entry name" value="Peptidase S8/S53 domain"/>
    <property type="match status" value="1"/>
</dbReference>
<feature type="domain" description="Gram-positive cocci surface proteins LPxTG" evidence="17">
    <location>
        <begin position="2116"/>
        <end position="2150"/>
    </location>
</feature>
<dbReference type="Gene3D" id="1.20.1270.70">
    <property type="entry name" value="Designed single chain three-helix bundle"/>
    <property type="match status" value="2"/>
</dbReference>
<gene>
    <name evidence="18" type="ORF">CBF53_05430</name>
    <name evidence="19" type="ORF">CBF70_06120</name>
</gene>
<keyword evidence="7 11" id="KW-0378">Hydrolase</keyword>
<dbReference type="Pfam" id="PF05922">
    <property type="entry name" value="Inhibitor_I9"/>
    <property type="match status" value="1"/>
</dbReference>
<feature type="compositionally biased region" description="Low complexity" evidence="14">
    <location>
        <begin position="2101"/>
        <end position="2114"/>
    </location>
</feature>
<dbReference type="Gene3D" id="3.50.30.30">
    <property type="match status" value="1"/>
</dbReference>
<evidence type="ECO:0000256" key="5">
    <source>
        <dbReference type="ARBA" id="ARBA00022729"/>
    </source>
</evidence>
<dbReference type="InterPro" id="IPR034216">
    <property type="entry name" value="C5a_Peptidase"/>
</dbReference>
<dbReference type="GO" id="GO:0004252">
    <property type="term" value="F:serine-type endopeptidase activity"/>
    <property type="evidence" value="ECO:0007669"/>
    <property type="project" value="UniProtKB-UniRule"/>
</dbReference>
<dbReference type="InterPro" id="IPR036852">
    <property type="entry name" value="Peptidase_S8/S53_dom_sf"/>
</dbReference>
<feature type="coiled-coil region" evidence="13">
    <location>
        <begin position="1643"/>
        <end position="1727"/>
    </location>
</feature>
<feature type="region of interest" description="Disordered" evidence="14">
    <location>
        <begin position="372"/>
        <end position="392"/>
    </location>
</feature>
<comment type="caution">
    <text evidence="19">The sequence shown here is derived from an EMBL/GenBank/DDBJ whole genome shotgun (WGS) entry which is preliminary data.</text>
</comment>
<dbReference type="SUPFAM" id="SSF52743">
    <property type="entry name" value="Subtilisin-like"/>
    <property type="match status" value="1"/>
</dbReference>
<evidence type="ECO:0000256" key="12">
    <source>
        <dbReference type="RuleBase" id="RU003355"/>
    </source>
</evidence>
<dbReference type="PROSITE" id="PS00137">
    <property type="entry name" value="SUBTILASE_HIS"/>
    <property type="match status" value="1"/>
</dbReference>
<feature type="region of interest" description="Disordered" evidence="14">
    <location>
        <begin position="1739"/>
        <end position="1758"/>
    </location>
</feature>
<feature type="region of interest" description="Disordered" evidence="14">
    <location>
        <begin position="1998"/>
        <end position="2119"/>
    </location>
</feature>
<keyword evidence="15" id="KW-0812">Transmembrane</keyword>
<keyword evidence="15" id="KW-1133">Transmembrane helix</keyword>
<dbReference type="InterPro" id="IPR019931">
    <property type="entry name" value="LPXTG_anchor"/>
</dbReference>
<dbReference type="InterPro" id="IPR023828">
    <property type="entry name" value="Peptidase_S8_Ser-AS"/>
</dbReference>
<keyword evidence="2" id="KW-0134">Cell wall</keyword>
<dbReference type="PROSITE" id="PS50847">
    <property type="entry name" value="GRAM_POS_ANCHORING"/>
    <property type="match status" value="1"/>
</dbReference>
<dbReference type="Pfam" id="PF02225">
    <property type="entry name" value="PA"/>
    <property type="match status" value="1"/>
</dbReference>
<dbReference type="NCBIfam" id="TIGR01167">
    <property type="entry name" value="LPXTG_anchor"/>
    <property type="match status" value="1"/>
</dbReference>
<dbReference type="Gene3D" id="1.20.1270.90">
    <property type="entry name" value="AF1782-like"/>
    <property type="match status" value="3"/>
</dbReference>
<organism evidence="19 20">
    <name type="scientific">Lactobacillus taiwanensis</name>
    <dbReference type="NCBI Taxonomy" id="508451"/>
    <lineage>
        <taxon>Bacteria</taxon>
        <taxon>Bacillati</taxon>
        <taxon>Bacillota</taxon>
        <taxon>Bacilli</taxon>
        <taxon>Lactobacillales</taxon>
        <taxon>Lactobacillaceae</taxon>
        <taxon>Lactobacillus</taxon>
    </lineage>
</organism>